<dbReference type="AlphaFoldDB" id="A0A2J4JQ26"/>
<protein>
    <submittedName>
        <fullName evidence="1">Uncharacterized protein</fullName>
    </submittedName>
</protein>
<name>A0A2J4JQ26_9FIRM</name>
<accession>A0A2J4JQ26</accession>
<evidence type="ECO:0000313" key="1">
    <source>
        <dbReference type="EMBL" id="PLK29965.1"/>
    </source>
</evidence>
<gene>
    <name evidence="1" type="ORF">CGS50_004900</name>
</gene>
<reference evidence="1 2" key="1">
    <citation type="journal article" date="2017" name="Front. Microbiol.">
        <title>New Insights into the Diversity of the Genus Faecalibacterium.</title>
        <authorList>
            <person name="Benevides L."/>
            <person name="Burman S."/>
            <person name="Martin R."/>
            <person name="Robert V."/>
            <person name="Thomas M."/>
            <person name="Miquel S."/>
            <person name="Chain F."/>
            <person name="Sokol H."/>
            <person name="Bermudez-Humaran L.G."/>
            <person name="Morrison M."/>
            <person name="Langella P."/>
            <person name="Azevedo V.A."/>
            <person name="Chatel J.M."/>
            <person name="Soares S."/>
        </authorList>
    </citation>
    <scope>NUCLEOTIDE SEQUENCE [LARGE SCALE GENOMIC DNA]</scope>
    <source>
        <strain evidence="1 2">CNCM I 4542</strain>
    </source>
</reference>
<organism evidence="1 2">
    <name type="scientific">Faecalibacterium prausnitzii</name>
    <dbReference type="NCBI Taxonomy" id="853"/>
    <lineage>
        <taxon>Bacteria</taxon>
        <taxon>Bacillati</taxon>
        <taxon>Bacillota</taxon>
        <taxon>Clostridia</taxon>
        <taxon>Eubacteriales</taxon>
        <taxon>Oscillospiraceae</taxon>
        <taxon>Faecalibacterium</taxon>
    </lineage>
</organism>
<dbReference type="Proteomes" id="UP000221015">
    <property type="component" value="Unassembled WGS sequence"/>
</dbReference>
<comment type="caution">
    <text evidence="1">The sequence shown here is derived from an EMBL/GenBank/DDBJ whole genome shotgun (WGS) entry which is preliminary data.</text>
</comment>
<dbReference type="EMBL" id="NMTS02000008">
    <property type="protein sequence ID" value="PLK29965.1"/>
    <property type="molecule type" value="Genomic_DNA"/>
</dbReference>
<proteinExistence type="predicted"/>
<evidence type="ECO:0000313" key="2">
    <source>
        <dbReference type="Proteomes" id="UP000221015"/>
    </source>
</evidence>
<sequence length="109" mass="12336">MDLFCEKNRKIRVDKTNRLWYSVLATRLDESNHVAPEKRKPLQGLLRKPDPPWQSCGAVSGDPQVCRGEATPSCLRKTALWLKSPTGAFIAAQTPIPPFHSLFSSELWF</sequence>